<keyword evidence="1" id="KW-1133">Transmembrane helix</keyword>
<sequence>MTSRDASLAKAFVVFVCVVAVGVAATVYMKSRTPVEVQAESVQETIVPVGSSTRFVPVVQTSEAHSSKADKQLVLRATTRPEGETEYAFYITDMSGGSEWTLFSRTLSSGASMALPFNTWDPTDTYVFLEETTGGIPNYYVLHANGQPFANGELFIDVGAVWNVKKPGYKIRQATGWASGTLLILYTTKEDGSKGPAFWFEIPSTAILQLAG</sequence>
<evidence type="ECO:0000256" key="1">
    <source>
        <dbReference type="SAM" id="Phobius"/>
    </source>
</evidence>
<gene>
    <name evidence="2" type="ORF">A2363_01125</name>
</gene>
<feature type="transmembrane region" description="Helical" evidence="1">
    <location>
        <begin position="12"/>
        <end position="29"/>
    </location>
</feature>
<evidence type="ECO:0000313" key="2">
    <source>
        <dbReference type="EMBL" id="OGG35093.1"/>
    </source>
</evidence>
<name>A0A1F6BE60_9BACT</name>
<reference evidence="2 3" key="1">
    <citation type="journal article" date="2016" name="Nat. Commun.">
        <title>Thousands of microbial genomes shed light on interconnected biogeochemical processes in an aquifer system.</title>
        <authorList>
            <person name="Anantharaman K."/>
            <person name="Brown C.T."/>
            <person name="Hug L.A."/>
            <person name="Sharon I."/>
            <person name="Castelle C.J."/>
            <person name="Probst A.J."/>
            <person name="Thomas B.C."/>
            <person name="Singh A."/>
            <person name="Wilkins M.J."/>
            <person name="Karaoz U."/>
            <person name="Brodie E.L."/>
            <person name="Williams K.H."/>
            <person name="Hubbard S.S."/>
            <person name="Banfield J.F."/>
        </authorList>
    </citation>
    <scope>NUCLEOTIDE SEQUENCE [LARGE SCALE GENOMIC DNA]</scope>
</reference>
<dbReference type="AlphaFoldDB" id="A0A1F6BE60"/>
<dbReference type="Proteomes" id="UP000176186">
    <property type="component" value="Unassembled WGS sequence"/>
</dbReference>
<evidence type="ECO:0000313" key="3">
    <source>
        <dbReference type="Proteomes" id="UP000176186"/>
    </source>
</evidence>
<keyword evidence="1" id="KW-0472">Membrane</keyword>
<organism evidence="2 3">
    <name type="scientific">Candidatus Gottesmanbacteria bacterium RIFOXYB1_FULL_47_11</name>
    <dbReference type="NCBI Taxonomy" id="1798401"/>
    <lineage>
        <taxon>Bacteria</taxon>
        <taxon>Candidatus Gottesmaniibacteriota</taxon>
    </lineage>
</organism>
<dbReference type="EMBL" id="MFKE01000018">
    <property type="protein sequence ID" value="OGG35093.1"/>
    <property type="molecule type" value="Genomic_DNA"/>
</dbReference>
<comment type="caution">
    <text evidence="2">The sequence shown here is derived from an EMBL/GenBank/DDBJ whole genome shotgun (WGS) entry which is preliminary data.</text>
</comment>
<protein>
    <submittedName>
        <fullName evidence="2">Uncharacterized protein</fullName>
    </submittedName>
</protein>
<proteinExistence type="predicted"/>
<keyword evidence="1" id="KW-0812">Transmembrane</keyword>
<accession>A0A1F6BE60</accession>